<dbReference type="EMBL" id="JAIQCV010000007">
    <property type="protein sequence ID" value="KAH1082552.1"/>
    <property type="molecule type" value="Genomic_DNA"/>
</dbReference>
<comment type="caution">
    <text evidence="1">The sequence shown here is derived from an EMBL/GenBank/DDBJ whole genome shotgun (WGS) entry which is preliminary data.</text>
</comment>
<evidence type="ECO:0000313" key="1">
    <source>
        <dbReference type="EMBL" id="KAH1082552.1"/>
    </source>
</evidence>
<keyword evidence="2" id="KW-1185">Reference proteome</keyword>
<protein>
    <submittedName>
        <fullName evidence="1">Uncharacterized protein</fullName>
    </submittedName>
</protein>
<accession>A0A9D4A2N0</accession>
<organism evidence="1 2">
    <name type="scientific">Gossypium stocksii</name>
    <dbReference type="NCBI Taxonomy" id="47602"/>
    <lineage>
        <taxon>Eukaryota</taxon>
        <taxon>Viridiplantae</taxon>
        <taxon>Streptophyta</taxon>
        <taxon>Embryophyta</taxon>
        <taxon>Tracheophyta</taxon>
        <taxon>Spermatophyta</taxon>
        <taxon>Magnoliopsida</taxon>
        <taxon>eudicotyledons</taxon>
        <taxon>Gunneridae</taxon>
        <taxon>Pentapetalae</taxon>
        <taxon>rosids</taxon>
        <taxon>malvids</taxon>
        <taxon>Malvales</taxon>
        <taxon>Malvaceae</taxon>
        <taxon>Malvoideae</taxon>
        <taxon>Gossypium</taxon>
    </lineage>
</organism>
<dbReference type="AlphaFoldDB" id="A0A9D4A2N0"/>
<sequence length="193" mass="22154">MKQCYYIGEEKNGSNGNCYSIPSKQKNRMGTEEDWKRNPIMQVARDMRKTDGVNDEISISQKILSIMKEKENESQSGMIKIQIEELKKGIFTELVAASKLNHHRNSWRCIDRKVEFDANMSEMNLGKHKFNNEMLVNGDSYPTNDNMNKRAKVNNGRVEGHANLVEVRVNLQDSLDLNQDISVATSSQVDQRQ</sequence>
<proteinExistence type="predicted"/>
<gene>
    <name evidence="1" type="ORF">J1N35_022313</name>
</gene>
<dbReference type="Proteomes" id="UP000828251">
    <property type="component" value="Unassembled WGS sequence"/>
</dbReference>
<dbReference type="OrthoDB" id="10512600at2759"/>
<reference evidence="1 2" key="1">
    <citation type="journal article" date="2021" name="Plant Biotechnol. J.">
        <title>Multi-omics assisted identification of the key and species-specific regulatory components of drought-tolerant mechanisms in Gossypium stocksii.</title>
        <authorList>
            <person name="Yu D."/>
            <person name="Ke L."/>
            <person name="Zhang D."/>
            <person name="Wu Y."/>
            <person name="Sun Y."/>
            <person name="Mei J."/>
            <person name="Sun J."/>
            <person name="Sun Y."/>
        </authorList>
    </citation>
    <scope>NUCLEOTIDE SEQUENCE [LARGE SCALE GENOMIC DNA]</scope>
    <source>
        <strain evidence="2">cv. E1</strain>
        <tissue evidence="1">Leaf</tissue>
    </source>
</reference>
<name>A0A9D4A2N0_9ROSI</name>
<evidence type="ECO:0000313" key="2">
    <source>
        <dbReference type="Proteomes" id="UP000828251"/>
    </source>
</evidence>